<evidence type="ECO:0000259" key="1">
    <source>
        <dbReference type="SMART" id="SM00256"/>
    </source>
</evidence>
<dbReference type="Proteomes" id="UP001237642">
    <property type="component" value="Unassembled WGS sequence"/>
</dbReference>
<keyword evidence="3" id="KW-1185">Reference proteome</keyword>
<dbReference type="InterPro" id="IPR036047">
    <property type="entry name" value="F-box-like_dom_sf"/>
</dbReference>
<gene>
    <name evidence="2" type="ORF">POM88_042714</name>
</gene>
<dbReference type="Gene3D" id="1.20.1280.50">
    <property type="match status" value="1"/>
</dbReference>
<dbReference type="InterPro" id="IPR017451">
    <property type="entry name" value="F-box-assoc_interact_dom"/>
</dbReference>
<dbReference type="Pfam" id="PF07734">
    <property type="entry name" value="FBA_1"/>
    <property type="match status" value="1"/>
</dbReference>
<accession>A0AAD8HIX0</accession>
<dbReference type="SUPFAM" id="SSF50965">
    <property type="entry name" value="Galactose oxidase, central domain"/>
    <property type="match status" value="1"/>
</dbReference>
<organism evidence="2 3">
    <name type="scientific">Heracleum sosnowskyi</name>
    <dbReference type="NCBI Taxonomy" id="360622"/>
    <lineage>
        <taxon>Eukaryota</taxon>
        <taxon>Viridiplantae</taxon>
        <taxon>Streptophyta</taxon>
        <taxon>Embryophyta</taxon>
        <taxon>Tracheophyta</taxon>
        <taxon>Spermatophyta</taxon>
        <taxon>Magnoliopsida</taxon>
        <taxon>eudicotyledons</taxon>
        <taxon>Gunneridae</taxon>
        <taxon>Pentapetalae</taxon>
        <taxon>asterids</taxon>
        <taxon>campanulids</taxon>
        <taxon>Apiales</taxon>
        <taxon>Apiaceae</taxon>
        <taxon>Apioideae</taxon>
        <taxon>apioid superclade</taxon>
        <taxon>Tordylieae</taxon>
        <taxon>Tordyliinae</taxon>
        <taxon>Heracleum</taxon>
    </lineage>
</organism>
<dbReference type="InterPro" id="IPR011043">
    <property type="entry name" value="Gal_Oxase/kelch_b-propeller"/>
</dbReference>
<dbReference type="InterPro" id="IPR006527">
    <property type="entry name" value="F-box-assoc_dom_typ1"/>
</dbReference>
<dbReference type="InterPro" id="IPR001810">
    <property type="entry name" value="F-box_dom"/>
</dbReference>
<dbReference type="Pfam" id="PF00646">
    <property type="entry name" value="F-box"/>
    <property type="match status" value="1"/>
</dbReference>
<evidence type="ECO:0000313" key="3">
    <source>
        <dbReference type="Proteomes" id="UP001237642"/>
    </source>
</evidence>
<protein>
    <submittedName>
        <fullName evidence="2">F-box and associated interaction domains-containing protein</fullName>
    </submittedName>
</protein>
<dbReference type="InterPro" id="IPR050796">
    <property type="entry name" value="SCF_F-box_component"/>
</dbReference>
<reference evidence="2" key="2">
    <citation type="submission" date="2023-05" db="EMBL/GenBank/DDBJ databases">
        <authorList>
            <person name="Schelkunov M.I."/>
        </authorList>
    </citation>
    <scope>NUCLEOTIDE SEQUENCE</scope>
    <source>
        <strain evidence="2">Hsosn_3</strain>
        <tissue evidence="2">Leaf</tissue>
    </source>
</reference>
<dbReference type="EMBL" id="JAUIZM010000009">
    <property type="protein sequence ID" value="KAK1367153.1"/>
    <property type="molecule type" value="Genomic_DNA"/>
</dbReference>
<reference evidence="2" key="1">
    <citation type="submission" date="2023-02" db="EMBL/GenBank/DDBJ databases">
        <title>Genome of toxic invasive species Heracleum sosnowskyi carries increased number of genes despite the absence of recent whole-genome duplications.</title>
        <authorList>
            <person name="Schelkunov M."/>
            <person name="Shtratnikova V."/>
            <person name="Makarenko M."/>
            <person name="Klepikova A."/>
            <person name="Omelchenko D."/>
            <person name="Novikova G."/>
            <person name="Obukhova E."/>
            <person name="Bogdanov V."/>
            <person name="Penin A."/>
            <person name="Logacheva M."/>
        </authorList>
    </citation>
    <scope>NUCLEOTIDE SEQUENCE</scope>
    <source>
        <strain evidence="2">Hsosn_3</strain>
        <tissue evidence="2">Leaf</tissue>
    </source>
</reference>
<dbReference type="PANTHER" id="PTHR31672">
    <property type="entry name" value="BNACNNG10540D PROTEIN"/>
    <property type="match status" value="1"/>
</dbReference>
<dbReference type="SMART" id="SM00256">
    <property type="entry name" value="FBOX"/>
    <property type="match status" value="1"/>
</dbReference>
<feature type="domain" description="F-box" evidence="1">
    <location>
        <begin position="7"/>
        <end position="47"/>
    </location>
</feature>
<sequence length="345" mass="39730">MTATVYLAEEVIAQILDRLPVKTLLRFRCVSKPWCSLIDSPQFVKAQLKRSIECNTNTDLIISSGVSSYWLCADSLDDTTAVEIDKTLRNPLLGTTLVGSCNGLLCSYDPCSYIPKTDIFLWNLATRRCRKLPPAPTDFLRPTDFFRPSDRKSFHYGFGYDAVNDDYKILSISNPEVIIYSLRNNSWRRLQNISNGFQFIRCYGLFLGGALHWITINTLALESYQSILAFDLAAENYREVTMPKVRITYPYNELRLCNFGESLCVLEFHHKISIDIWLMNDYGVGNSWCKLFSLEHQEIINHLVCAACAFAFSKSRRDVLVRAYRNHVKWYNLETKEIKTVKINC</sequence>
<proteinExistence type="predicted"/>
<dbReference type="CDD" id="cd22157">
    <property type="entry name" value="F-box_AtFBW1-like"/>
    <property type="match status" value="1"/>
</dbReference>
<name>A0AAD8HIX0_9APIA</name>
<dbReference type="NCBIfam" id="TIGR01640">
    <property type="entry name" value="F_box_assoc_1"/>
    <property type="match status" value="1"/>
</dbReference>
<dbReference type="PANTHER" id="PTHR31672:SF13">
    <property type="entry name" value="F-BOX PROTEIN CPR30-LIKE"/>
    <property type="match status" value="1"/>
</dbReference>
<comment type="caution">
    <text evidence="2">The sequence shown here is derived from an EMBL/GenBank/DDBJ whole genome shotgun (WGS) entry which is preliminary data.</text>
</comment>
<dbReference type="AlphaFoldDB" id="A0AAD8HIX0"/>
<evidence type="ECO:0000313" key="2">
    <source>
        <dbReference type="EMBL" id="KAK1367153.1"/>
    </source>
</evidence>
<dbReference type="SUPFAM" id="SSF81383">
    <property type="entry name" value="F-box domain"/>
    <property type="match status" value="1"/>
</dbReference>